<dbReference type="PANTHER" id="PTHR30435">
    <property type="entry name" value="FLAGELLAR PROTEIN"/>
    <property type="match status" value="1"/>
</dbReference>
<dbReference type="GO" id="GO:0030694">
    <property type="term" value="C:bacterial-type flagellum basal body, rod"/>
    <property type="evidence" value="ECO:0007669"/>
    <property type="project" value="InterPro"/>
</dbReference>
<dbReference type="PANTHER" id="PTHR30435:SF12">
    <property type="entry name" value="FLAGELLAR BASAL BODY ROD PROTEIN FLGB"/>
    <property type="match status" value="1"/>
</dbReference>
<comment type="subunit">
    <text evidence="6">The basal body constitutes a major portion of the flagellar organelle and consists of a number of rings mounted on a central rod.</text>
</comment>
<comment type="subcellular location">
    <subcellularLocation>
        <location evidence="1 6">Bacterial flagellum basal body</location>
    </subcellularLocation>
</comment>
<feature type="domain" description="Flagellar basal body rod protein N-terminal" evidence="7">
    <location>
        <begin position="22"/>
        <end position="39"/>
    </location>
</feature>
<evidence type="ECO:0000256" key="3">
    <source>
        <dbReference type="ARBA" id="ARBA00014376"/>
    </source>
</evidence>
<dbReference type="Proteomes" id="UP000095512">
    <property type="component" value="Unassembled WGS sequence"/>
</dbReference>
<keyword evidence="4 6" id="KW-0975">Bacterial flagellum</keyword>
<dbReference type="AlphaFoldDB" id="A0A174B5K5"/>
<dbReference type="Pfam" id="PF00460">
    <property type="entry name" value="Flg_bb_rod"/>
    <property type="match status" value="1"/>
</dbReference>
<evidence type="ECO:0000256" key="5">
    <source>
        <dbReference type="ARBA" id="ARBA00024934"/>
    </source>
</evidence>
<dbReference type="RefSeq" id="WP_057571081.1">
    <property type="nucleotide sequence ID" value="NZ_CATYWZ010000007.1"/>
</dbReference>
<gene>
    <name evidence="8" type="primary">flgB</name>
    <name evidence="8" type="ORF">ERS852480_00224</name>
</gene>
<sequence>MSGLYGNGIGLTETVLDYLWGRQNITLNNIANVDTPGFKAQYVTFEEELAKKIQNAGGADGRKTRSTIAEAIRSSRAGLRTTWNEATRLDGNNVDMDQEQVELVRTAYEYQQAANSINSELNRLRTAAKTF</sequence>
<evidence type="ECO:0000256" key="1">
    <source>
        <dbReference type="ARBA" id="ARBA00004117"/>
    </source>
</evidence>
<keyword evidence="8" id="KW-0969">Cilium</keyword>
<protein>
    <recommendedName>
        <fullName evidence="3 6">Flagellar basal body rod protein FlgB</fullName>
    </recommendedName>
</protein>
<name>A0A174B5K5_9FIRM</name>
<evidence type="ECO:0000256" key="2">
    <source>
        <dbReference type="ARBA" id="ARBA00009677"/>
    </source>
</evidence>
<evidence type="ECO:0000256" key="4">
    <source>
        <dbReference type="ARBA" id="ARBA00023143"/>
    </source>
</evidence>
<dbReference type="InterPro" id="IPR006300">
    <property type="entry name" value="FlgB"/>
</dbReference>
<keyword evidence="8" id="KW-0966">Cell projection</keyword>
<reference evidence="8 9" key="1">
    <citation type="submission" date="2015-09" db="EMBL/GenBank/DDBJ databases">
        <authorList>
            <consortium name="Pathogen Informatics"/>
        </authorList>
    </citation>
    <scope>NUCLEOTIDE SEQUENCE [LARGE SCALE GENOMIC DNA]</scope>
    <source>
        <strain evidence="8 9">2789STDY5834865</strain>
    </source>
</reference>
<evidence type="ECO:0000313" key="8">
    <source>
        <dbReference type="EMBL" id="CUN96381.1"/>
    </source>
</evidence>
<evidence type="ECO:0000313" key="9">
    <source>
        <dbReference type="Proteomes" id="UP000095512"/>
    </source>
</evidence>
<evidence type="ECO:0000259" key="7">
    <source>
        <dbReference type="Pfam" id="PF00460"/>
    </source>
</evidence>
<comment type="function">
    <text evidence="5 6">Structural component of flagellum, the bacterial motility apparatus. Part of the rod structure of flagellar basal body.</text>
</comment>
<dbReference type="NCBIfam" id="TIGR01396">
    <property type="entry name" value="FlgB"/>
    <property type="match status" value="1"/>
</dbReference>
<dbReference type="GO" id="GO:0071978">
    <property type="term" value="P:bacterial-type flagellum-dependent swarming motility"/>
    <property type="evidence" value="ECO:0007669"/>
    <property type="project" value="TreeGrafter"/>
</dbReference>
<comment type="similarity">
    <text evidence="2 6">Belongs to the flagella basal body rod proteins family.</text>
</comment>
<dbReference type="InterPro" id="IPR001444">
    <property type="entry name" value="Flag_bb_rod_N"/>
</dbReference>
<evidence type="ECO:0000256" key="6">
    <source>
        <dbReference type="PIRNR" id="PIRNR002889"/>
    </source>
</evidence>
<dbReference type="PIRSF" id="PIRSF002889">
    <property type="entry name" value="Rod_FlgB"/>
    <property type="match status" value="1"/>
</dbReference>
<dbReference type="EMBL" id="CZAB01000001">
    <property type="protein sequence ID" value="CUN96381.1"/>
    <property type="molecule type" value="Genomic_DNA"/>
</dbReference>
<proteinExistence type="inferred from homology"/>
<keyword evidence="8" id="KW-0282">Flagellum</keyword>
<accession>A0A174B5K5</accession>
<organism evidence="8 9">
    <name type="scientific">Enterocloster clostridioformis</name>
    <dbReference type="NCBI Taxonomy" id="1531"/>
    <lineage>
        <taxon>Bacteria</taxon>
        <taxon>Bacillati</taxon>
        <taxon>Bacillota</taxon>
        <taxon>Clostridia</taxon>
        <taxon>Lachnospirales</taxon>
        <taxon>Lachnospiraceae</taxon>
        <taxon>Enterocloster</taxon>
    </lineage>
</organism>